<dbReference type="SUPFAM" id="SSF53300">
    <property type="entry name" value="vWA-like"/>
    <property type="match status" value="1"/>
</dbReference>
<feature type="domain" description="VWFA" evidence="2">
    <location>
        <begin position="288"/>
        <end position="465"/>
    </location>
</feature>
<dbReference type="AlphaFoldDB" id="A0A6V7U873"/>
<evidence type="ECO:0000313" key="3">
    <source>
        <dbReference type="EMBL" id="CAD2147422.1"/>
    </source>
</evidence>
<proteinExistence type="predicted"/>
<feature type="region of interest" description="Disordered" evidence="1">
    <location>
        <begin position="211"/>
        <end position="234"/>
    </location>
</feature>
<dbReference type="Gene3D" id="3.40.50.410">
    <property type="entry name" value="von Willebrand factor, type A domain"/>
    <property type="match status" value="1"/>
</dbReference>
<name>A0A6V7U873_MELEN</name>
<dbReference type="InterPro" id="IPR052229">
    <property type="entry name" value="Collagen-VI/PIF"/>
</dbReference>
<evidence type="ECO:0000259" key="2">
    <source>
        <dbReference type="PROSITE" id="PS50234"/>
    </source>
</evidence>
<dbReference type="OrthoDB" id="6132182at2759"/>
<accession>A0A6V7U873</accession>
<gene>
    <name evidence="3" type="ORF">MENT_LOCUS8956</name>
</gene>
<organism evidence="3 4">
    <name type="scientific">Meloidogyne enterolobii</name>
    <name type="common">Root-knot nematode worm</name>
    <name type="synonym">Meloidogyne mayaguensis</name>
    <dbReference type="NCBI Taxonomy" id="390850"/>
    <lineage>
        <taxon>Eukaryota</taxon>
        <taxon>Metazoa</taxon>
        <taxon>Ecdysozoa</taxon>
        <taxon>Nematoda</taxon>
        <taxon>Chromadorea</taxon>
        <taxon>Rhabditida</taxon>
        <taxon>Tylenchina</taxon>
        <taxon>Tylenchomorpha</taxon>
        <taxon>Tylenchoidea</taxon>
        <taxon>Meloidogynidae</taxon>
        <taxon>Meloidogyninae</taxon>
        <taxon>Meloidogyne</taxon>
    </lineage>
</organism>
<feature type="region of interest" description="Disordered" evidence="1">
    <location>
        <begin position="246"/>
        <end position="277"/>
    </location>
</feature>
<dbReference type="Pfam" id="PF00092">
    <property type="entry name" value="VWA"/>
    <property type="match status" value="1"/>
</dbReference>
<dbReference type="PANTHER" id="PTHR22588">
    <property type="entry name" value="VWFA DOMAIN-CONTAINING PROTEIN"/>
    <property type="match status" value="1"/>
</dbReference>
<feature type="region of interest" description="Disordered" evidence="1">
    <location>
        <begin position="52"/>
        <end position="76"/>
    </location>
</feature>
<sequence length="468" mass="52704">MLSAFTGSVERIYPYDRNAEFAHFLLAKALECQPPESQLNSSSNFFVAGSEEQIEKSKDDEEMEEEPFERRETKNNSSKRILIEEKKIIEEIKEKEEERNQRQKDIVAVLPLKKEEEENFNFNLENKIILPNKQKLNENNLKNIERVVLSRINTTKSVIFTSTPPTLINFSTTRLSTIALQKTTIKQNVGRINENNFRNNVFSQRGRNELNTAFTTSTKRPTGTSINSFRTSRKQQTILEPKTIQIISSQRTRPPLPSIISSSTPTPSTTSSTFSSPTTTFRPGCLIDLILLIDSSGSVEQAFEQEKRLAADIIRKLRLGPKNAHVALIKFAAADKVRTIQSFLSPQSQERLLYLLNDIPFSDGITAIHSALRQAIAEYTIERGARPGVAIPIAVVITDGFGQHDFSVESIELHKLIPNIFAVAVNNNETMVVARDELARISGDPNKVFTDKSIGEFHKILGEQLRGC</sequence>
<comment type="caution">
    <text evidence="3">The sequence shown here is derived from an EMBL/GenBank/DDBJ whole genome shotgun (WGS) entry which is preliminary data.</text>
</comment>
<evidence type="ECO:0000313" key="4">
    <source>
        <dbReference type="Proteomes" id="UP000580250"/>
    </source>
</evidence>
<evidence type="ECO:0000256" key="1">
    <source>
        <dbReference type="SAM" id="MobiDB-lite"/>
    </source>
</evidence>
<dbReference type="InterPro" id="IPR002035">
    <property type="entry name" value="VWF_A"/>
</dbReference>
<dbReference type="PROSITE" id="PS50234">
    <property type="entry name" value="VWFA"/>
    <property type="match status" value="1"/>
</dbReference>
<dbReference type="SMART" id="SM00327">
    <property type="entry name" value="VWA"/>
    <property type="match status" value="1"/>
</dbReference>
<dbReference type="Proteomes" id="UP000580250">
    <property type="component" value="Unassembled WGS sequence"/>
</dbReference>
<dbReference type="EMBL" id="CAJEWN010000039">
    <property type="protein sequence ID" value="CAD2147422.1"/>
    <property type="molecule type" value="Genomic_DNA"/>
</dbReference>
<dbReference type="InterPro" id="IPR036465">
    <property type="entry name" value="vWFA_dom_sf"/>
</dbReference>
<feature type="compositionally biased region" description="Low complexity" evidence="1">
    <location>
        <begin position="258"/>
        <end position="277"/>
    </location>
</feature>
<reference evidence="3 4" key="1">
    <citation type="submission" date="2020-08" db="EMBL/GenBank/DDBJ databases">
        <authorList>
            <person name="Koutsovoulos G."/>
            <person name="Danchin GJ E."/>
        </authorList>
    </citation>
    <scope>NUCLEOTIDE SEQUENCE [LARGE SCALE GENOMIC DNA]</scope>
</reference>
<dbReference type="PANTHER" id="PTHR22588:SF3">
    <property type="entry name" value="VWFA DOMAIN-CONTAINING PROTEIN"/>
    <property type="match status" value="1"/>
</dbReference>
<protein>
    <recommendedName>
        <fullName evidence="2">VWFA domain-containing protein</fullName>
    </recommendedName>
</protein>